<feature type="transmembrane region" description="Helical" evidence="2">
    <location>
        <begin position="246"/>
        <end position="263"/>
    </location>
</feature>
<protein>
    <submittedName>
        <fullName evidence="4">Peptidoglycan/LPS O-acetylase OafA/YrhL, contains acyltransferase and SGNH-hydrolase domains</fullName>
    </submittedName>
</protein>
<dbReference type="PANTHER" id="PTHR23028:SF53">
    <property type="entry name" value="ACYL_TRANSF_3 DOMAIN-CONTAINING PROTEIN"/>
    <property type="match status" value="1"/>
</dbReference>
<evidence type="ECO:0000256" key="2">
    <source>
        <dbReference type="SAM" id="Phobius"/>
    </source>
</evidence>
<dbReference type="GO" id="GO:0016787">
    <property type="term" value="F:hydrolase activity"/>
    <property type="evidence" value="ECO:0007669"/>
    <property type="project" value="UniProtKB-KW"/>
</dbReference>
<feature type="transmembrane region" description="Helical" evidence="2">
    <location>
        <begin position="346"/>
        <end position="365"/>
    </location>
</feature>
<keyword evidence="5" id="KW-1185">Reference proteome</keyword>
<dbReference type="Pfam" id="PF01757">
    <property type="entry name" value="Acyl_transf_3"/>
    <property type="match status" value="1"/>
</dbReference>
<feature type="domain" description="Acyltransferase 3" evidence="3">
    <location>
        <begin position="46"/>
        <end position="360"/>
    </location>
</feature>
<reference evidence="5" key="1">
    <citation type="submission" date="2016-10" db="EMBL/GenBank/DDBJ databases">
        <authorList>
            <person name="Varghese N."/>
            <person name="Submissions S."/>
        </authorList>
    </citation>
    <scope>NUCLEOTIDE SEQUENCE [LARGE SCALE GENOMIC DNA]</scope>
    <source>
        <strain evidence="5">DSM 44208</strain>
    </source>
</reference>
<feature type="region of interest" description="Disordered" evidence="1">
    <location>
        <begin position="1"/>
        <end position="25"/>
    </location>
</feature>
<feature type="transmembrane region" description="Helical" evidence="2">
    <location>
        <begin position="81"/>
        <end position="99"/>
    </location>
</feature>
<dbReference type="GO" id="GO:0016020">
    <property type="term" value="C:membrane"/>
    <property type="evidence" value="ECO:0007669"/>
    <property type="project" value="TreeGrafter"/>
</dbReference>
<dbReference type="AlphaFoldDB" id="A0A1I5MYF8"/>
<keyword evidence="2" id="KW-0472">Membrane</keyword>
<feature type="transmembrane region" description="Helical" evidence="2">
    <location>
        <begin position="119"/>
        <end position="138"/>
    </location>
</feature>
<dbReference type="EMBL" id="FOWQ01000003">
    <property type="protein sequence ID" value="SFP14136.1"/>
    <property type="molecule type" value="Genomic_DNA"/>
</dbReference>
<keyword evidence="4" id="KW-0012">Acyltransferase</keyword>
<feature type="transmembrane region" description="Helical" evidence="2">
    <location>
        <begin position="47"/>
        <end position="69"/>
    </location>
</feature>
<evidence type="ECO:0000256" key="1">
    <source>
        <dbReference type="SAM" id="MobiDB-lite"/>
    </source>
</evidence>
<feature type="transmembrane region" description="Helical" evidence="2">
    <location>
        <begin position="215"/>
        <end position="234"/>
    </location>
</feature>
<name>A0A1I5MYF8_9ACTN</name>
<keyword evidence="2" id="KW-0812">Transmembrane</keyword>
<evidence type="ECO:0000313" key="5">
    <source>
        <dbReference type="Proteomes" id="UP000198857"/>
    </source>
</evidence>
<feature type="transmembrane region" description="Helical" evidence="2">
    <location>
        <begin position="270"/>
        <end position="286"/>
    </location>
</feature>
<dbReference type="GO" id="GO:0009103">
    <property type="term" value="P:lipopolysaccharide biosynthetic process"/>
    <property type="evidence" value="ECO:0007669"/>
    <property type="project" value="TreeGrafter"/>
</dbReference>
<evidence type="ECO:0000259" key="3">
    <source>
        <dbReference type="Pfam" id="PF01757"/>
    </source>
</evidence>
<sequence length="394" mass="41660">MTGDGSPQPHAALSPVPAAGGGPGAGVSARQVETLAQAFDPRRNSLAVLRLGFAAVVAVAHALAVGFGWQPHLGATALGDLAVDGFFVLSGFLVTRSFLRLEAPGRFVWHRFLRIMPGFWVCLVVTALVVAPLAAVLVGRTPGSVFTAGEDPAWRYVVVNAALPVLQYEIAGIAADDGESVFDGSLWTLQYEAFCYGVVWVLGVTAVLRRERGVVLAVCVAVWAGTLLEHAGLIPFDVPLLANDQLLRFLLVFLLGAAGFLFADVVPVRASWAVMSAVVVLAGAFLPDHRVVGALSFAYLCVYGMVRLPLRWTPSWDLSYGLYVYHWPVQLLLLLAGGTALGSVAYVLVSLGAALVLAALSWVAVEGPALRLKDARPPALRPGGRRRGGPDLLV</sequence>
<gene>
    <name evidence="4" type="ORF">SAMN05660464_2196</name>
</gene>
<feature type="transmembrane region" description="Helical" evidence="2">
    <location>
        <begin position="292"/>
        <end position="310"/>
    </location>
</feature>
<dbReference type="PANTHER" id="PTHR23028">
    <property type="entry name" value="ACETYLTRANSFERASE"/>
    <property type="match status" value="1"/>
</dbReference>
<keyword evidence="4" id="KW-0378">Hydrolase</keyword>
<organism evidence="4 5">
    <name type="scientific">Geodermatophilus dictyosporus</name>
    <dbReference type="NCBI Taxonomy" id="1523247"/>
    <lineage>
        <taxon>Bacteria</taxon>
        <taxon>Bacillati</taxon>
        <taxon>Actinomycetota</taxon>
        <taxon>Actinomycetes</taxon>
        <taxon>Geodermatophilales</taxon>
        <taxon>Geodermatophilaceae</taxon>
        <taxon>Geodermatophilus</taxon>
    </lineage>
</organism>
<keyword evidence="2" id="KW-1133">Transmembrane helix</keyword>
<dbReference type="InterPro" id="IPR050879">
    <property type="entry name" value="Acyltransferase_3"/>
</dbReference>
<accession>A0A1I5MYF8</accession>
<dbReference type="STRING" id="1523247.SAMN05660464_2196"/>
<dbReference type="GO" id="GO:0016747">
    <property type="term" value="F:acyltransferase activity, transferring groups other than amino-acyl groups"/>
    <property type="evidence" value="ECO:0007669"/>
    <property type="project" value="InterPro"/>
</dbReference>
<keyword evidence="4" id="KW-0808">Transferase</keyword>
<feature type="transmembrane region" description="Helical" evidence="2">
    <location>
        <begin position="189"/>
        <end position="208"/>
    </location>
</feature>
<proteinExistence type="predicted"/>
<dbReference type="Proteomes" id="UP000198857">
    <property type="component" value="Unassembled WGS sequence"/>
</dbReference>
<evidence type="ECO:0000313" key="4">
    <source>
        <dbReference type="EMBL" id="SFP14136.1"/>
    </source>
</evidence>
<dbReference type="InterPro" id="IPR002656">
    <property type="entry name" value="Acyl_transf_3_dom"/>
</dbReference>